<proteinExistence type="inferred from homology"/>
<dbReference type="Pfam" id="PF02709">
    <property type="entry name" value="Glyco_transf_7C"/>
    <property type="match status" value="1"/>
</dbReference>
<dbReference type="PANTHER" id="PTHR43630:SF1">
    <property type="entry name" value="POLY-BETA-1,6-N-ACETYL-D-GLUCOSAMINE SYNTHASE"/>
    <property type="match status" value="1"/>
</dbReference>
<sequence>MSQLHKVGLVAIGRNEGDRLRACLQSARVQVALVVYVDSGSTDGSLELAGSIGADTVELDLSTPFTAARARNEGFARLLQLAPDIEFVQFVDGDCEIVDGWLDKAQEELAAKPDVAVVCGRRRERFPNATPYNRLCDIEWDTPVGEAKACGGDSMMRVKAFEQVGGFNPALIAGEEPELCVRLRQNGWKIERLDAEMTLHDAQMTRFEQWWKRSQRAGHAYAEGSWLHGNTPERHWVKDTLRIWFWGFVLPALALGTAWLTHGWSLWLLAGYPVLTYRIYRQMQQQRNLPAKDAALYAISCAIGRFPQLQGQIQFHQRRLLGQRSNLIEYKTSNPSIEQVRISAKSTK</sequence>
<feature type="domain" description="Glycosyltransferase 2-like" evidence="5">
    <location>
        <begin position="15"/>
        <end position="134"/>
    </location>
</feature>
<evidence type="ECO:0000256" key="1">
    <source>
        <dbReference type="ARBA" id="ARBA00006739"/>
    </source>
</evidence>
<dbReference type="PANTHER" id="PTHR43630">
    <property type="entry name" value="POLY-BETA-1,6-N-ACETYL-D-GLUCOSAMINE SYNTHASE"/>
    <property type="match status" value="1"/>
</dbReference>
<feature type="transmembrane region" description="Helical" evidence="4">
    <location>
        <begin position="264"/>
        <end position="280"/>
    </location>
</feature>
<dbReference type="InterPro" id="IPR029044">
    <property type="entry name" value="Nucleotide-diphossugar_trans"/>
</dbReference>
<feature type="domain" description="Galactosyltransferase C-terminal" evidence="6">
    <location>
        <begin position="140"/>
        <end position="198"/>
    </location>
</feature>
<dbReference type="InterPro" id="IPR027791">
    <property type="entry name" value="Galactosyl_T_C"/>
</dbReference>
<dbReference type="InterPro" id="IPR001173">
    <property type="entry name" value="Glyco_trans_2-like"/>
</dbReference>
<evidence type="ECO:0008006" key="9">
    <source>
        <dbReference type="Google" id="ProtNLM"/>
    </source>
</evidence>
<evidence type="ECO:0000256" key="3">
    <source>
        <dbReference type="ARBA" id="ARBA00022679"/>
    </source>
</evidence>
<keyword evidence="4" id="KW-0472">Membrane</keyword>
<organism evidence="7 8">
    <name type="scientific">Microcoleus asticus IPMA8</name>
    <dbReference type="NCBI Taxonomy" id="2563858"/>
    <lineage>
        <taxon>Bacteria</taxon>
        <taxon>Bacillati</taxon>
        <taxon>Cyanobacteriota</taxon>
        <taxon>Cyanophyceae</taxon>
        <taxon>Oscillatoriophycideae</taxon>
        <taxon>Oscillatoriales</taxon>
        <taxon>Microcoleaceae</taxon>
        <taxon>Microcoleus</taxon>
        <taxon>Microcoleus asticus</taxon>
    </lineage>
</organism>
<comment type="caution">
    <text evidence="7">The sequence shown here is derived from an EMBL/GenBank/DDBJ whole genome shotgun (WGS) entry which is preliminary data.</text>
</comment>
<dbReference type="Gene3D" id="3.90.550.10">
    <property type="entry name" value="Spore Coat Polysaccharide Biosynthesis Protein SpsA, Chain A"/>
    <property type="match status" value="1"/>
</dbReference>
<gene>
    <name evidence="7" type="ORF">E5S67_03117</name>
</gene>
<keyword evidence="4" id="KW-1133">Transmembrane helix</keyword>
<evidence type="ECO:0000256" key="4">
    <source>
        <dbReference type="SAM" id="Phobius"/>
    </source>
</evidence>
<dbReference type="Pfam" id="PF00535">
    <property type="entry name" value="Glycos_transf_2"/>
    <property type="match status" value="1"/>
</dbReference>
<evidence type="ECO:0000259" key="5">
    <source>
        <dbReference type="Pfam" id="PF00535"/>
    </source>
</evidence>
<accession>A0ABX2CYK2</accession>
<evidence type="ECO:0000259" key="6">
    <source>
        <dbReference type="Pfam" id="PF02709"/>
    </source>
</evidence>
<evidence type="ECO:0000256" key="2">
    <source>
        <dbReference type="ARBA" id="ARBA00022676"/>
    </source>
</evidence>
<name>A0ABX2CYK2_9CYAN</name>
<keyword evidence="4" id="KW-0812">Transmembrane</keyword>
<keyword evidence="8" id="KW-1185">Reference proteome</keyword>
<keyword evidence="3" id="KW-0808">Transferase</keyword>
<evidence type="ECO:0000313" key="8">
    <source>
        <dbReference type="Proteomes" id="UP000702425"/>
    </source>
</evidence>
<reference evidence="7 8" key="1">
    <citation type="journal article" date="2020" name="Sci. Rep.">
        <title>A novel cyanobacterial geosmin producer, revising GeoA distribution and dispersion patterns in Bacteria.</title>
        <authorList>
            <person name="Churro C."/>
            <person name="Semedo-Aguiar A.P."/>
            <person name="Silva A.D."/>
            <person name="Pereira-Leal J.B."/>
            <person name="Leite R.B."/>
        </authorList>
    </citation>
    <scope>NUCLEOTIDE SEQUENCE [LARGE SCALE GENOMIC DNA]</scope>
    <source>
        <strain evidence="7 8">IPMA8</strain>
    </source>
</reference>
<dbReference type="Proteomes" id="UP000702425">
    <property type="component" value="Unassembled WGS sequence"/>
</dbReference>
<keyword evidence="2" id="KW-0328">Glycosyltransferase</keyword>
<comment type="similarity">
    <text evidence="1">Belongs to the glycosyltransferase 2 family.</text>
</comment>
<protein>
    <recommendedName>
        <fullName evidence="9">Glycosyl transferase</fullName>
    </recommendedName>
</protein>
<dbReference type="EMBL" id="SRRZ01000054">
    <property type="protein sequence ID" value="NQE35386.1"/>
    <property type="molecule type" value="Genomic_DNA"/>
</dbReference>
<evidence type="ECO:0000313" key="7">
    <source>
        <dbReference type="EMBL" id="NQE35386.1"/>
    </source>
</evidence>
<dbReference type="SUPFAM" id="SSF53448">
    <property type="entry name" value="Nucleotide-diphospho-sugar transferases"/>
    <property type="match status" value="1"/>
</dbReference>